<evidence type="ECO:0000256" key="2">
    <source>
        <dbReference type="SAM" id="SignalP"/>
    </source>
</evidence>
<keyword evidence="2" id="KW-0732">Signal</keyword>
<dbReference type="Gene3D" id="2.160.20.110">
    <property type="match status" value="1"/>
</dbReference>
<protein>
    <submittedName>
        <fullName evidence="3">Uncharacterized protein</fullName>
    </submittedName>
</protein>
<feature type="chain" id="PRO_5023098696" evidence="2">
    <location>
        <begin position="40"/>
        <end position="1847"/>
    </location>
</feature>
<organism evidence="3 4">
    <name type="scientific">Eggerthella lenta</name>
    <name type="common">Eubacterium lentum</name>
    <dbReference type="NCBI Taxonomy" id="84112"/>
    <lineage>
        <taxon>Bacteria</taxon>
        <taxon>Bacillati</taxon>
        <taxon>Actinomycetota</taxon>
        <taxon>Coriobacteriia</taxon>
        <taxon>Eggerthellales</taxon>
        <taxon>Eggerthellaceae</taxon>
        <taxon>Eggerthella</taxon>
    </lineage>
</organism>
<evidence type="ECO:0000313" key="4">
    <source>
        <dbReference type="Proteomes" id="UP000312594"/>
    </source>
</evidence>
<sequence length="1847" mass="198379">MAGMMNTRVSIWQKALRMVLALALAATAVPFVAPDKAHADWVDNTYHITSVADLVYAVNLTHTTAGQSINIVLDNDLTLNEADLEVAKQNGGLIFGTIDLPFKGAFDGRGHTITGLEYNRDLWTPKANTGLFASTDGATIKNLTLKDAKIGADFRGGVLVGRADSTRIENVTLISCTSSITPANNAVSLITNAGVLGGILAGETNGGVIYNCEVRGGRCVSNSTSAVAALGGEGLYMGALVGAASGTVIEYSRVTPIREVAADGAVTYQHASVKNSYDKAVGALGGFTVYAGGVTGQLSNGAQMIDCFSTADCYAYCGTYVSVGAGATVSVGGLTASAYDSNCSIERSHYAGNLSSKQYNALIVIPIIEYNVYLAGLARRADGLSVSESYFKPSASAEEGTNKKIPALNDAATGPSFGPLDDDVYVDRDFWEGCGYDFAGGIERSSAYSASHINKWVIDYDLGIPVHGSSIKATFDFPGAASVSIGTTGLSPTQAQTTDNAWKFAVQGVLAADETVELSATTIDAPMANGTNGYRFAGWYREPKVTVNEVAEDPAYFEPMVTEGKRVSSEPTYAPVNTPDVKQFEDNDLFIAHHQAQVLFHDVSGNVISKETGLVDADTADDWYGYFDSLPSVRPENAPAGATFVGWTTTADPKTGAGYDGITSSDLVAIMNNGALYKAGDPVDKPMDLYPIYINYSVNIITEIEGYSTEANKTVRDGVGSTNVEKAANADGSTSYRVFVKNADGTELSNGGALPDGYRFLGWYKNVDGVEVRVSSDSSYTIPVDTDLTQQQTYIARFEYRVDYYARAYKQDNGNDFATSTLYASLWQRYGTAFDEIPGPAFLYEDIVHWGSDHADHTGQSEAEVGVCSQKYTVDTLIVQPLSAYSHNKFTGSNPTNDQSIKLTMNFPDSGSLSQTGSAASNDFTVVHSPKTGFSFGFWAAERDDSKPNALADKGIWLASDASWNATGGHKPANSYVYEAHVVAQVDFNLLDGGKTSTVREYESAVFQQEKKDLTSYDAAGIKGSKYNVYPYKGSNEIKQSDLKKALGTAADGFCEDVSPTADSMHRDGYRFLGWIDKSAIAAGEMTQQEWDYIFDVKDDQNQYCTSQASKAVPYLLAADAVCTRPMDLYPVYVKYDVTVTTNIAQAGVPSGAGVNIPAAPVIASDASGNFILPYKTYGPDAAGKANVTVKDDQTIDLFLTAEDGKTPVVTDGQVTYLLKSWTIEKTFQGQTHTETIPVGNPAAAGENPLSYTIESGPSYKFIANYEPLVVVYHVNDGVTETVVRNNGQQLGKGPDPTFDIVTIDTANNGIHVFVGWTATRPAVGQYAIWSEGTAMVSSSTIVHRSMELWPVYRAASVDVNSNIDDVIPENERENYRSLSRLGSIDSVTLVAEANDFPGYQFDHWATGYVDDNNQGATVTDNSNFVLRGGKPFENVMYTAVYVPVHEVRYHDTQGDVIYTANVKGDERTFVHEVPVGTEAAPDSGGGTTAGPEGTTPTQQVPIDVEAYHNIAVALDAAANENGREAFSNWQWSDNGAMVPWDQFCNTAITQDMDLYPVTWQVKASDAQGVAMTKQLTWAIDVSALETSSAPTAEGSAAMPNAEKQTYPIQAYFRQGNYYDQKYLTVHVEKRLYEPSGNTVKFTNPNPDPALGKQVALYDDKATGNVLASHVGANGDFQDYQVVSIKGTQVCSVDGTSHATQNDGDALFVFGDIKPLTIVKKTTAKEAAGETFLFTVTNFKDGTPQTRSASVQCSKTPDKDGLYTASVQLQLGQGEYFVREDESWAWRYGQSYQVNGMTVPSGADGARVVVSRSQDGSTVVCENKLENDAWLDDSARAINEFGQGAIL</sequence>
<proteinExistence type="predicted"/>
<feature type="signal peptide" evidence="2">
    <location>
        <begin position="1"/>
        <end position="39"/>
    </location>
</feature>
<feature type="region of interest" description="Disordered" evidence="1">
    <location>
        <begin position="1477"/>
        <end position="1496"/>
    </location>
</feature>
<evidence type="ECO:0000313" key="3">
    <source>
        <dbReference type="EMBL" id="TNU94785.1"/>
    </source>
</evidence>
<dbReference type="Proteomes" id="UP000312594">
    <property type="component" value="Unassembled WGS sequence"/>
</dbReference>
<reference evidence="3 4" key="1">
    <citation type="journal article" date="2005" name="Appl. Environ. Microbiol.">
        <title>Intestinal bacterial communities that produce active estrogen-like compounds enterodiol and enterolactone in humans.</title>
        <authorList>
            <person name="Clavel T."/>
            <person name="Henderson G."/>
            <person name="Alpert C.A."/>
            <person name="Philippe C."/>
            <person name="Rigottier-Gois L."/>
            <person name="Dore J."/>
            <person name="Blaut M."/>
        </authorList>
    </citation>
    <scope>NUCLEOTIDE SEQUENCE [LARGE SCALE GENOMIC DNA]</scope>
    <source>
        <strain evidence="3 4">SECO-MT75m2</strain>
    </source>
</reference>
<gene>
    <name evidence="3" type="ORF">FIC87_02700</name>
</gene>
<comment type="caution">
    <text evidence="3">The sequence shown here is derived from an EMBL/GenBank/DDBJ whole genome shotgun (WGS) entry which is preliminary data.</text>
</comment>
<dbReference type="InterPro" id="IPR011050">
    <property type="entry name" value="Pectin_lyase_fold/virulence"/>
</dbReference>
<evidence type="ECO:0000256" key="1">
    <source>
        <dbReference type="SAM" id="MobiDB-lite"/>
    </source>
</evidence>
<name>A0A5C5C7B6_EGGLN</name>
<dbReference type="SUPFAM" id="SSF51126">
    <property type="entry name" value="Pectin lyase-like"/>
    <property type="match status" value="1"/>
</dbReference>
<accession>A0A5C5C7B6</accession>
<dbReference type="EMBL" id="VEVP01000004">
    <property type="protein sequence ID" value="TNU94785.1"/>
    <property type="molecule type" value="Genomic_DNA"/>
</dbReference>